<dbReference type="VEuPathDB" id="FungiDB:RhiirFUN_006841"/>
<reference evidence="1 2" key="2">
    <citation type="submission" date="2017-09" db="EMBL/GenBank/DDBJ databases">
        <title>Extensive intraspecific genome diversity in a model arbuscular mycorrhizal fungus.</title>
        <authorList>
            <person name="Chen E.C."/>
            <person name="Morin E."/>
            <person name="Beaudet D."/>
            <person name="Noel J."/>
            <person name="Ndikumana S."/>
            <person name="Charron P."/>
            <person name="St-Onge C."/>
            <person name="Giorgi J."/>
            <person name="Grigoriev I.V."/>
            <person name="Roux C."/>
            <person name="Martin F.M."/>
            <person name="Corradi N."/>
        </authorList>
    </citation>
    <scope>NUCLEOTIDE SEQUENCE [LARGE SCALE GENOMIC DNA]</scope>
    <source>
        <strain evidence="1 2">A5</strain>
    </source>
</reference>
<gene>
    <name evidence="1" type="ORF">RhiirA5_504272</name>
</gene>
<protein>
    <submittedName>
        <fullName evidence="1">Uncharacterized protein</fullName>
    </submittedName>
</protein>
<name>A0A2N0P5B1_9GLOM</name>
<accession>A0A2N0P5B1</accession>
<sequence>MEKDFLKVEIQNRKGAKRKLNDEIKKQLLDDLLKNAIRLEKKGQDLFSNIGTIKFIRKRLIQHRKLSSWDSTNKDLYLNNFENARLLYIDENLHLEFLFWNGFVYLIVKVALKWRSTDQRVLLLLDNCKSYKMKSLNLPHVEIHFLPLNTTLKIQLMDALVVRMCRGQTKHTESKDEYFASHSVYHFKLE</sequence>
<dbReference type="VEuPathDB" id="FungiDB:RhiirA1_532104"/>
<proteinExistence type="predicted"/>
<dbReference type="Proteomes" id="UP000232722">
    <property type="component" value="Unassembled WGS sequence"/>
</dbReference>
<reference evidence="1 2" key="1">
    <citation type="submission" date="2016-04" db="EMBL/GenBank/DDBJ databases">
        <title>Genome analyses suggest a sexual origin of heterokaryosis in a supposedly ancient asexual fungus.</title>
        <authorList>
            <person name="Ropars J."/>
            <person name="Sedzielewska K."/>
            <person name="Noel J."/>
            <person name="Charron P."/>
            <person name="Farinelli L."/>
            <person name="Marton T."/>
            <person name="Kruger M."/>
            <person name="Pelin A."/>
            <person name="Brachmann A."/>
            <person name="Corradi N."/>
        </authorList>
    </citation>
    <scope>NUCLEOTIDE SEQUENCE [LARGE SCALE GENOMIC DNA]</scope>
    <source>
        <strain evidence="1 2">A5</strain>
    </source>
</reference>
<comment type="caution">
    <text evidence="1">The sequence shown here is derived from an EMBL/GenBank/DDBJ whole genome shotgun (WGS) entry which is preliminary data.</text>
</comment>
<dbReference type="AlphaFoldDB" id="A0A2N0P5B1"/>
<evidence type="ECO:0000313" key="1">
    <source>
        <dbReference type="EMBL" id="PKC02031.1"/>
    </source>
</evidence>
<dbReference type="EMBL" id="LLXJ01001469">
    <property type="protein sequence ID" value="PKC02031.1"/>
    <property type="molecule type" value="Genomic_DNA"/>
</dbReference>
<evidence type="ECO:0000313" key="2">
    <source>
        <dbReference type="Proteomes" id="UP000232722"/>
    </source>
</evidence>
<organism evidence="1 2">
    <name type="scientific">Rhizophagus irregularis</name>
    <dbReference type="NCBI Taxonomy" id="588596"/>
    <lineage>
        <taxon>Eukaryota</taxon>
        <taxon>Fungi</taxon>
        <taxon>Fungi incertae sedis</taxon>
        <taxon>Mucoromycota</taxon>
        <taxon>Glomeromycotina</taxon>
        <taxon>Glomeromycetes</taxon>
        <taxon>Glomerales</taxon>
        <taxon>Glomeraceae</taxon>
        <taxon>Rhizophagus</taxon>
    </lineage>
</organism>